<keyword evidence="2 5" id="KW-0689">Ribosomal protein</keyword>
<dbReference type="GO" id="GO:0003735">
    <property type="term" value="F:structural constituent of ribosome"/>
    <property type="evidence" value="ECO:0007669"/>
    <property type="project" value="UniProtKB-UniRule"/>
</dbReference>
<dbReference type="Pfam" id="PF00366">
    <property type="entry name" value="Ribosomal_S17"/>
    <property type="match status" value="1"/>
</dbReference>
<dbReference type="CDD" id="cd00364">
    <property type="entry name" value="Ribosomal_uS17"/>
    <property type="match status" value="1"/>
</dbReference>
<keyword evidence="3" id="KW-0687">Ribonucleoprotein</keyword>
<dbReference type="SUPFAM" id="SSF50249">
    <property type="entry name" value="Nucleic acid-binding proteins"/>
    <property type="match status" value="1"/>
</dbReference>
<dbReference type="InterPro" id="IPR012340">
    <property type="entry name" value="NA-bd_OB-fold"/>
</dbReference>
<dbReference type="InterPro" id="IPR028333">
    <property type="entry name" value="Ribosomal_uS17_arc/euk"/>
</dbReference>
<comment type="caution">
    <text evidence="5">The sequence shown here is derived from an EMBL/GenBank/DDBJ whole genome shotgun (WGS) entry which is preliminary data.</text>
</comment>
<evidence type="ECO:0000313" key="7">
    <source>
        <dbReference type="Proteomes" id="UP000718571"/>
    </source>
</evidence>
<dbReference type="AlphaFoldDB" id="A0A8T3V0U3"/>
<dbReference type="GO" id="GO:0006412">
    <property type="term" value="P:translation"/>
    <property type="evidence" value="ECO:0007669"/>
    <property type="project" value="UniProtKB-UniRule"/>
</dbReference>
<evidence type="ECO:0000256" key="2">
    <source>
        <dbReference type="ARBA" id="ARBA00022980"/>
    </source>
</evidence>
<protein>
    <recommendedName>
        <fullName evidence="4">30S ribosomal protein S17</fullName>
    </recommendedName>
</protein>
<dbReference type="GO" id="GO:0022627">
    <property type="term" value="C:cytosolic small ribosomal subunit"/>
    <property type="evidence" value="ECO:0007669"/>
    <property type="project" value="UniProtKB-UniRule"/>
</dbReference>
<comment type="similarity">
    <text evidence="1">Belongs to the universal ribosomal protein uS17 family.</text>
</comment>
<dbReference type="NCBIfam" id="TIGR03630">
    <property type="entry name" value="uS17_arch"/>
    <property type="match status" value="1"/>
</dbReference>
<dbReference type="Proteomes" id="UP000763484">
    <property type="component" value="Unassembled WGS sequence"/>
</dbReference>
<evidence type="ECO:0000313" key="5">
    <source>
        <dbReference type="EMBL" id="MBE5728038.1"/>
    </source>
</evidence>
<dbReference type="PANTHER" id="PTHR10744">
    <property type="entry name" value="40S RIBOSOMAL PROTEIN S11 FAMILY MEMBER"/>
    <property type="match status" value="1"/>
</dbReference>
<organism evidence="5 8">
    <name type="scientific">Candidatus Acidifodinimicrobium mancum</name>
    <dbReference type="NCBI Taxonomy" id="2898728"/>
    <lineage>
        <taxon>Archaea</taxon>
        <taxon>Candidatus Parvarchaeota</taxon>
        <taxon>Candidatus Acidifodinimicrobiaceae</taxon>
        <taxon>Candidatus Acidifodinimicrobium</taxon>
    </lineage>
</organism>
<evidence type="ECO:0000256" key="3">
    <source>
        <dbReference type="ARBA" id="ARBA00023274"/>
    </source>
</evidence>
<evidence type="ECO:0000256" key="1">
    <source>
        <dbReference type="ARBA" id="ARBA00010254"/>
    </source>
</evidence>
<dbReference type="Proteomes" id="UP000718571">
    <property type="component" value="Unassembled WGS sequence"/>
</dbReference>
<dbReference type="InterPro" id="IPR000266">
    <property type="entry name" value="Ribosomal_uS17"/>
</dbReference>
<evidence type="ECO:0000313" key="6">
    <source>
        <dbReference type="EMBL" id="MBE5728295.1"/>
    </source>
</evidence>
<proteinExistence type="inferred from homology"/>
<evidence type="ECO:0000256" key="4">
    <source>
        <dbReference type="NCBIfam" id="TIGR03630"/>
    </source>
</evidence>
<gene>
    <name evidence="5" type="ORF">IHE50_01320</name>
    <name evidence="6" type="ORF">IHE51_00325</name>
</gene>
<reference evidence="7 8" key="1">
    <citation type="submission" date="2020-09" db="EMBL/GenBank/DDBJ databases">
        <title>Genomic characterization of a novel Parvarchaeota family in acid mine drainage sediments.</title>
        <authorList>
            <person name="Luo Z.-H."/>
        </authorList>
    </citation>
    <scope>NUCLEOTIDE SEQUENCE [LARGE SCALE GENOMIC DNA]</scope>
    <source>
        <strain evidence="6">MAS1_bins.189</strain>
        <strain evidence="5">TL1-5_bins.178</strain>
    </source>
</reference>
<dbReference type="PANTHER" id="PTHR10744:SF9">
    <property type="entry name" value="40S RIBOSOMAL PROTEIN S11-RELATED"/>
    <property type="match status" value="1"/>
</dbReference>
<dbReference type="EMBL" id="JADFAR010000005">
    <property type="protein sequence ID" value="MBE5728295.1"/>
    <property type="molecule type" value="Genomic_DNA"/>
</dbReference>
<evidence type="ECO:0000313" key="8">
    <source>
        <dbReference type="Proteomes" id="UP000763484"/>
    </source>
</evidence>
<dbReference type="EMBL" id="JADFAQ010000019">
    <property type="protein sequence ID" value="MBE5728038.1"/>
    <property type="molecule type" value="Genomic_DNA"/>
</dbReference>
<accession>A0A8T3V0U3</accession>
<sequence>MQYDDLVKPEVECNDKNCPYHGTLKVHGSRFEGVVVSAKSKRTAVVQWINFERLKKYDVYREKKTRVLAHNPDCISAKVNDRVVIYETRPLSRWKKFVIVRKI</sequence>
<name>A0A8T3V0U3_9ARCH</name>
<dbReference type="Gene3D" id="2.40.50.1000">
    <property type="match status" value="1"/>
</dbReference>